<proteinExistence type="predicted"/>
<dbReference type="Proteomes" id="UP000238916">
    <property type="component" value="Unassembled WGS sequence"/>
</dbReference>
<accession>A0A2U3KPT1</accession>
<gene>
    <name evidence="1" type="ORF">SBF1_2510008</name>
</gene>
<dbReference type="AlphaFoldDB" id="A0A2U3KPT1"/>
<reference evidence="2" key="1">
    <citation type="submission" date="2018-02" db="EMBL/GenBank/DDBJ databases">
        <authorList>
            <person name="Hausmann B."/>
        </authorList>
    </citation>
    <scope>NUCLEOTIDE SEQUENCE [LARGE SCALE GENOMIC DNA]</scope>
    <source>
        <strain evidence="2">Peat soil MAG SbF1</strain>
    </source>
</reference>
<name>A0A2U3KPT1_9FIRM</name>
<organism evidence="1 2">
    <name type="scientific">Candidatus Desulfosporosinus infrequens</name>
    <dbReference type="NCBI Taxonomy" id="2043169"/>
    <lineage>
        <taxon>Bacteria</taxon>
        <taxon>Bacillati</taxon>
        <taxon>Bacillota</taxon>
        <taxon>Clostridia</taxon>
        <taxon>Eubacteriales</taxon>
        <taxon>Desulfitobacteriaceae</taxon>
        <taxon>Desulfosporosinus</taxon>
    </lineage>
</organism>
<sequence>MYKLEDSVPIKVNTNTNTGGVSVVVRNHETNEIFEFTDFVMVGFADGGEYVANNCTIAQVAQCLYRLHNLYDELVLEAQVKDKPKLSLLPTKIQEE</sequence>
<dbReference type="EMBL" id="OMOF01000170">
    <property type="protein sequence ID" value="SPF41549.1"/>
    <property type="molecule type" value="Genomic_DNA"/>
</dbReference>
<evidence type="ECO:0000313" key="1">
    <source>
        <dbReference type="EMBL" id="SPF41549.1"/>
    </source>
</evidence>
<dbReference type="OrthoDB" id="1799510at2"/>
<protein>
    <submittedName>
        <fullName evidence="1">Uncharacterized protein</fullName>
    </submittedName>
</protein>
<evidence type="ECO:0000313" key="2">
    <source>
        <dbReference type="Proteomes" id="UP000238916"/>
    </source>
</evidence>